<evidence type="ECO:0000256" key="3">
    <source>
        <dbReference type="ARBA" id="ARBA00022502"/>
    </source>
</evidence>
<dbReference type="GO" id="GO:0005789">
    <property type="term" value="C:endoplasmic reticulum membrane"/>
    <property type="evidence" value="ECO:0007669"/>
    <property type="project" value="UniProtKB-SubCell"/>
</dbReference>
<evidence type="ECO:0000256" key="1">
    <source>
        <dbReference type="ARBA" id="ARBA00004477"/>
    </source>
</evidence>
<comment type="pathway">
    <text evidence="2">Glycolipid biosynthesis; glycosylphosphatidylinositol-anchor biosynthesis.</text>
</comment>
<keyword evidence="7 8" id="KW-0472">Membrane</keyword>
<accession>A0A4S4M0Q3</accession>
<name>A0A4S4M0Q3_9AGAM</name>
<proteinExistence type="predicted"/>
<dbReference type="OrthoDB" id="17366at2759"/>
<evidence type="ECO:0000256" key="2">
    <source>
        <dbReference type="ARBA" id="ARBA00004687"/>
    </source>
</evidence>
<evidence type="ECO:0000313" key="9">
    <source>
        <dbReference type="EMBL" id="THH17997.1"/>
    </source>
</evidence>
<dbReference type="Pfam" id="PF06699">
    <property type="entry name" value="PIG-F"/>
    <property type="match status" value="1"/>
</dbReference>
<dbReference type="UniPathway" id="UPA00196"/>
<feature type="transmembrane region" description="Helical" evidence="8">
    <location>
        <begin position="146"/>
        <end position="165"/>
    </location>
</feature>
<protein>
    <submittedName>
        <fullName evidence="9">Uncharacterized protein</fullName>
    </submittedName>
</protein>
<keyword evidence="6 8" id="KW-1133">Transmembrane helix</keyword>
<sequence>MSASSSLTLPKQYPPLLLLHTLLLPASLFLLPQTSLVITLPAPERGLDKPQHPLLDPLTARPIVTVAWSVVGAAALVGWWAGWVREWVREGRMGGAGVETRLSRIGDKKATDVWNAWIFTLYASFAIHAVLVLFGAPITTHLMHTYLLSLLLSILTTFVPAYALGPPSLPLPLLSRNAGYAPDSSAGLIQNNTWIRLFAEFAPRTPSERALVYPAIGAFMGAWTGAIPIGLDWDRPWQAWPLTPAYSAVIGYVLGAIGALGTSGVLILAHMDTKSSAIDGKDTTKKAVAKKVKKGGKVKAA</sequence>
<comment type="caution">
    <text evidence="9">The sequence shown here is derived from an EMBL/GenBank/DDBJ whole genome shotgun (WGS) entry which is preliminary data.</text>
</comment>
<dbReference type="EMBL" id="SGPL01000090">
    <property type="protein sequence ID" value="THH17997.1"/>
    <property type="molecule type" value="Genomic_DNA"/>
</dbReference>
<dbReference type="Proteomes" id="UP000310158">
    <property type="component" value="Unassembled WGS sequence"/>
</dbReference>
<organism evidence="9 10">
    <name type="scientific">Bondarzewia mesenterica</name>
    <dbReference type="NCBI Taxonomy" id="1095465"/>
    <lineage>
        <taxon>Eukaryota</taxon>
        <taxon>Fungi</taxon>
        <taxon>Dikarya</taxon>
        <taxon>Basidiomycota</taxon>
        <taxon>Agaricomycotina</taxon>
        <taxon>Agaricomycetes</taxon>
        <taxon>Russulales</taxon>
        <taxon>Bondarzewiaceae</taxon>
        <taxon>Bondarzewia</taxon>
    </lineage>
</organism>
<dbReference type="GO" id="GO:0006506">
    <property type="term" value="P:GPI anchor biosynthetic process"/>
    <property type="evidence" value="ECO:0007669"/>
    <property type="project" value="UniProtKB-UniPathway"/>
</dbReference>
<evidence type="ECO:0000256" key="5">
    <source>
        <dbReference type="ARBA" id="ARBA00022824"/>
    </source>
</evidence>
<feature type="transmembrane region" description="Helical" evidence="8">
    <location>
        <begin position="113"/>
        <end position="134"/>
    </location>
</feature>
<feature type="transmembrane region" description="Helical" evidence="8">
    <location>
        <begin position="63"/>
        <end position="83"/>
    </location>
</feature>
<evidence type="ECO:0000256" key="8">
    <source>
        <dbReference type="SAM" id="Phobius"/>
    </source>
</evidence>
<feature type="transmembrane region" description="Helical" evidence="8">
    <location>
        <begin position="210"/>
        <end position="229"/>
    </location>
</feature>
<keyword evidence="3" id="KW-0337">GPI-anchor biosynthesis</keyword>
<keyword evidence="10" id="KW-1185">Reference proteome</keyword>
<keyword evidence="5" id="KW-0256">Endoplasmic reticulum</keyword>
<feature type="transmembrane region" description="Helical" evidence="8">
    <location>
        <begin position="249"/>
        <end position="269"/>
    </location>
</feature>
<dbReference type="InterPro" id="IPR009580">
    <property type="entry name" value="GPI_biosynthesis_protein_Pig-F"/>
</dbReference>
<evidence type="ECO:0000313" key="10">
    <source>
        <dbReference type="Proteomes" id="UP000310158"/>
    </source>
</evidence>
<evidence type="ECO:0000256" key="7">
    <source>
        <dbReference type="ARBA" id="ARBA00023136"/>
    </source>
</evidence>
<evidence type="ECO:0000256" key="4">
    <source>
        <dbReference type="ARBA" id="ARBA00022692"/>
    </source>
</evidence>
<dbReference type="AlphaFoldDB" id="A0A4S4M0Q3"/>
<evidence type="ECO:0000256" key="6">
    <source>
        <dbReference type="ARBA" id="ARBA00022989"/>
    </source>
</evidence>
<comment type="subcellular location">
    <subcellularLocation>
        <location evidence="1">Endoplasmic reticulum membrane</location>
        <topology evidence="1">Multi-pass membrane protein</topology>
    </subcellularLocation>
</comment>
<gene>
    <name evidence="9" type="ORF">EW146_g2923</name>
</gene>
<keyword evidence="4 8" id="KW-0812">Transmembrane</keyword>
<reference evidence="9 10" key="1">
    <citation type="submission" date="2019-02" db="EMBL/GenBank/DDBJ databases">
        <title>Genome sequencing of the rare red list fungi Bondarzewia mesenterica.</title>
        <authorList>
            <person name="Buettner E."/>
            <person name="Kellner H."/>
        </authorList>
    </citation>
    <scope>NUCLEOTIDE SEQUENCE [LARGE SCALE GENOMIC DNA]</scope>
    <source>
        <strain evidence="9 10">DSM 108281</strain>
    </source>
</reference>